<keyword evidence="9 24" id="KW-0728">SH3 domain</keyword>
<feature type="region of interest" description="Disordered" evidence="25">
    <location>
        <begin position="800"/>
        <end position="873"/>
    </location>
</feature>
<dbReference type="SMART" id="SM00184">
    <property type="entry name" value="RING"/>
    <property type="match status" value="1"/>
</dbReference>
<dbReference type="InterPro" id="IPR017907">
    <property type="entry name" value="Znf_RING_CS"/>
</dbReference>
<dbReference type="FunFam" id="2.30.30.40:FF:000091">
    <property type="entry name" value="Putative E3 ubiquitin-protein ligase SH3RF1"/>
    <property type="match status" value="1"/>
</dbReference>
<keyword evidence="10" id="KW-0963">Cytoplasm</keyword>
<dbReference type="PANTHER" id="PTHR14167">
    <property type="entry name" value="SH3 DOMAIN-CONTAINING"/>
    <property type="match status" value="1"/>
</dbReference>
<dbReference type="EMBL" id="JAROKS010000003">
    <property type="protein sequence ID" value="KAK1804812.1"/>
    <property type="molecule type" value="Genomic_DNA"/>
</dbReference>
<dbReference type="CDD" id="cd16748">
    <property type="entry name" value="RING-HC_SH3RF1"/>
    <property type="match status" value="1"/>
</dbReference>
<evidence type="ECO:0000256" key="4">
    <source>
        <dbReference type="ARBA" id="ARBA00004601"/>
    </source>
</evidence>
<evidence type="ECO:0000256" key="8">
    <source>
        <dbReference type="ARBA" id="ARBA00019074"/>
    </source>
</evidence>
<feature type="region of interest" description="Disordered" evidence="25">
    <location>
        <begin position="97"/>
        <end position="134"/>
    </location>
</feature>
<comment type="subcellular location">
    <subcellularLocation>
        <location evidence="2">Cell projection</location>
        <location evidence="2">Lamellipodium</location>
    </subcellularLocation>
    <subcellularLocation>
        <location evidence="3">Cytoplasm</location>
        <location evidence="3">Perinuclear region</location>
    </subcellularLocation>
    <subcellularLocation>
        <location evidence="4">Golgi apparatus</location>
        <location evidence="4">trans-Golgi network</location>
    </subcellularLocation>
</comment>
<feature type="region of interest" description="Disordered" evidence="25">
    <location>
        <begin position="329"/>
        <end position="377"/>
    </location>
</feature>
<evidence type="ECO:0000256" key="23">
    <source>
        <dbReference type="PROSITE-ProRule" id="PRU00175"/>
    </source>
</evidence>
<evidence type="ECO:0000256" key="20">
    <source>
        <dbReference type="ARBA" id="ARBA00030936"/>
    </source>
</evidence>
<evidence type="ECO:0000256" key="5">
    <source>
        <dbReference type="ARBA" id="ARBA00004906"/>
    </source>
</evidence>
<evidence type="ECO:0000256" key="2">
    <source>
        <dbReference type="ARBA" id="ARBA00004510"/>
    </source>
</evidence>
<evidence type="ECO:0000259" key="27">
    <source>
        <dbReference type="PROSITE" id="PS50089"/>
    </source>
</evidence>
<evidence type="ECO:0000256" key="3">
    <source>
        <dbReference type="ARBA" id="ARBA00004556"/>
    </source>
</evidence>
<evidence type="ECO:0000256" key="15">
    <source>
        <dbReference type="ARBA" id="ARBA00022786"/>
    </source>
</evidence>
<evidence type="ECO:0000256" key="12">
    <source>
        <dbReference type="ARBA" id="ARBA00022723"/>
    </source>
</evidence>
<keyword evidence="19" id="KW-0966">Cell projection</keyword>
<dbReference type="Gene3D" id="3.30.40.10">
    <property type="entry name" value="Zinc/RING finger domain, C3HC4 (zinc finger)"/>
    <property type="match status" value="1"/>
</dbReference>
<organism evidence="28 29">
    <name type="scientific">Electrophorus voltai</name>
    <dbReference type="NCBI Taxonomy" id="2609070"/>
    <lineage>
        <taxon>Eukaryota</taxon>
        <taxon>Metazoa</taxon>
        <taxon>Chordata</taxon>
        <taxon>Craniata</taxon>
        <taxon>Vertebrata</taxon>
        <taxon>Euteleostomi</taxon>
        <taxon>Actinopterygii</taxon>
        <taxon>Neopterygii</taxon>
        <taxon>Teleostei</taxon>
        <taxon>Ostariophysi</taxon>
        <taxon>Gymnotiformes</taxon>
        <taxon>Gymnotoidei</taxon>
        <taxon>Gymnotidae</taxon>
        <taxon>Electrophorus</taxon>
    </lineage>
</organism>
<dbReference type="EC" id="2.3.2.27" evidence="7"/>
<dbReference type="CDD" id="cd11785">
    <property type="entry name" value="SH3_SH3RF_C"/>
    <property type="match status" value="1"/>
</dbReference>
<dbReference type="InterPro" id="IPR036028">
    <property type="entry name" value="SH3-like_dom_sf"/>
</dbReference>
<evidence type="ECO:0000256" key="16">
    <source>
        <dbReference type="ARBA" id="ARBA00022833"/>
    </source>
</evidence>
<evidence type="ECO:0000256" key="11">
    <source>
        <dbReference type="ARBA" id="ARBA00022679"/>
    </source>
</evidence>
<feature type="compositionally biased region" description="Low complexity" evidence="25">
    <location>
        <begin position="332"/>
        <end position="352"/>
    </location>
</feature>
<dbReference type="Gene3D" id="2.30.30.40">
    <property type="entry name" value="SH3 Domains"/>
    <property type="match status" value="4"/>
</dbReference>
<feature type="compositionally biased region" description="Low complexity" evidence="25">
    <location>
        <begin position="480"/>
        <end position="492"/>
    </location>
</feature>
<evidence type="ECO:0000256" key="18">
    <source>
        <dbReference type="ARBA" id="ARBA00023034"/>
    </source>
</evidence>
<keyword evidence="12" id="KW-0479">Metal-binding</keyword>
<dbReference type="FunFam" id="2.30.30.40:FF:000118">
    <property type="entry name" value="Putative E3 ubiquitin-protein ligase SH3RF1"/>
    <property type="match status" value="1"/>
</dbReference>
<dbReference type="GO" id="GO:0008270">
    <property type="term" value="F:zinc ion binding"/>
    <property type="evidence" value="ECO:0007669"/>
    <property type="project" value="UniProtKB-KW"/>
</dbReference>
<dbReference type="InterPro" id="IPR001841">
    <property type="entry name" value="Znf_RING"/>
</dbReference>
<keyword evidence="18" id="KW-0333">Golgi apparatus</keyword>
<dbReference type="InterPro" id="IPR027370">
    <property type="entry name" value="Znf-RING_euk"/>
</dbReference>
<feature type="domain" description="SH3" evidence="26">
    <location>
        <begin position="887"/>
        <end position="946"/>
    </location>
</feature>
<evidence type="ECO:0000256" key="10">
    <source>
        <dbReference type="ARBA" id="ARBA00022490"/>
    </source>
</evidence>
<name>A0AAD9E7E1_9TELE</name>
<dbReference type="InterPro" id="IPR013083">
    <property type="entry name" value="Znf_RING/FYVE/PHD"/>
</dbReference>
<evidence type="ECO:0000256" key="19">
    <source>
        <dbReference type="ARBA" id="ARBA00023273"/>
    </source>
</evidence>
<dbReference type="PROSITE" id="PS50002">
    <property type="entry name" value="SH3"/>
    <property type="match status" value="4"/>
</dbReference>
<keyword evidence="17" id="KW-0832">Ubl conjugation</keyword>
<evidence type="ECO:0000256" key="7">
    <source>
        <dbReference type="ARBA" id="ARBA00012483"/>
    </source>
</evidence>
<feature type="domain" description="SH3" evidence="26">
    <location>
        <begin position="257"/>
        <end position="320"/>
    </location>
</feature>
<keyword evidence="29" id="KW-1185">Reference proteome</keyword>
<evidence type="ECO:0000256" key="25">
    <source>
        <dbReference type="SAM" id="MobiDB-lite"/>
    </source>
</evidence>
<dbReference type="PROSITE" id="PS00518">
    <property type="entry name" value="ZF_RING_1"/>
    <property type="match status" value="1"/>
</dbReference>
<dbReference type="SUPFAM" id="SSF57850">
    <property type="entry name" value="RING/U-box"/>
    <property type="match status" value="1"/>
</dbReference>
<evidence type="ECO:0000256" key="24">
    <source>
        <dbReference type="PROSITE-ProRule" id="PRU00192"/>
    </source>
</evidence>
<dbReference type="Proteomes" id="UP001239994">
    <property type="component" value="Unassembled WGS sequence"/>
</dbReference>
<evidence type="ECO:0000256" key="22">
    <source>
        <dbReference type="ARBA" id="ARBA00033431"/>
    </source>
</evidence>
<dbReference type="GO" id="GO:0061630">
    <property type="term" value="F:ubiquitin protein ligase activity"/>
    <property type="evidence" value="ECO:0007669"/>
    <property type="project" value="UniProtKB-EC"/>
</dbReference>
<dbReference type="PANTHER" id="PTHR14167:SF44">
    <property type="entry name" value="E3 UBIQUITIN-PROTEIN LIGASE SH3RF1"/>
    <property type="match status" value="1"/>
</dbReference>
<feature type="compositionally biased region" description="Gly residues" evidence="25">
    <location>
        <begin position="102"/>
        <end position="117"/>
    </location>
</feature>
<comment type="pathway">
    <text evidence="5">Protein modification; protein ubiquitination.</text>
</comment>
<evidence type="ECO:0000256" key="1">
    <source>
        <dbReference type="ARBA" id="ARBA00000900"/>
    </source>
</evidence>
<evidence type="ECO:0000256" key="14">
    <source>
        <dbReference type="ARBA" id="ARBA00022771"/>
    </source>
</evidence>
<feature type="domain" description="SH3" evidence="26">
    <location>
        <begin position="195"/>
        <end position="254"/>
    </location>
</feature>
<feature type="compositionally biased region" description="Pro residues" evidence="25">
    <location>
        <begin position="469"/>
        <end position="479"/>
    </location>
</feature>
<dbReference type="FunFam" id="3.30.40.10:FF:000077">
    <property type="entry name" value="E3 ubiquitin-protein ligase SH3RF1 isoform X1"/>
    <property type="match status" value="1"/>
</dbReference>
<keyword evidence="16" id="KW-0862">Zinc</keyword>
<keyword evidence="15" id="KW-0833">Ubl conjugation pathway</keyword>
<comment type="similarity">
    <text evidence="6">Belongs to the SH3RF family.</text>
</comment>
<evidence type="ECO:0000313" key="28">
    <source>
        <dbReference type="EMBL" id="KAK1804812.1"/>
    </source>
</evidence>
<gene>
    <name evidence="28" type="ORF">P4O66_003654</name>
</gene>
<keyword evidence="11" id="KW-0808">Transferase</keyword>
<evidence type="ECO:0000259" key="26">
    <source>
        <dbReference type="PROSITE" id="PS50002"/>
    </source>
</evidence>
<comment type="catalytic activity">
    <reaction evidence="1">
        <text>S-ubiquitinyl-[E2 ubiquitin-conjugating enzyme]-L-cysteine + [acceptor protein]-L-lysine = [E2 ubiquitin-conjugating enzyme]-L-cysteine + N(6)-ubiquitinyl-[acceptor protein]-L-lysine.</text>
        <dbReference type="EC" id="2.3.2.27"/>
    </reaction>
</comment>
<feature type="compositionally biased region" description="Polar residues" evidence="25">
    <location>
        <begin position="495"/>
        <end position="505"/>
    </location>
</feature>
<protein>
    <recommendedName>
        <fullName evidence="8">E3 ubiquitin-protein ligase SH3RF1</fullName>
        <ecNumber evidence="7">2.3.2.27</ecNumber>
    </recommendedName>
    <alternativeName>
        <fullName evidence="21">Plenty of SH3s</fullName>
    </alternativeName>
    <alternativeName>
        <fullName evidence="22">RING-type E3 ubiquitin transferase SH3RF1</fullName>
    </alternativeName>
    <alternativeName>
        <fullName evidence="20">SH3 domain-containing RING finger protein 1</fullName>
    </alternativeName>
</protein>
<accession>A0AAD9E7E1</accession>
<evidence type="ECO:0000313" key="29">
    <source>
        <dbReference type="Proteomes" id="UP001239994"/>
    </source>
</evidence>
<evidence type="ECO:0000256" key="21">
    <source>
        <dbReference type="ARBA" id="ARBA00031457"/>
    </source>
</evidence>
<comment type="caution">
    <text evidence="28">The sequence shown here is derived from an EMBL/GenBank/DDBJ whole genome shotgun (WGS) entry which is preliminary data.</text>
</comment>
<evidence type="ECO:0000256" key="13">
    <source>
        <dbReference type="ARBA" id="ARBA00022737"/>
    </source>
</evidence>
<dbReference type="AlphaFoldDB" id="A0AAD9E7E1"/>
<evidence type="ECO:0000256" key="6">
    <source>
        <dbReference type="ARBA" id="ARBA00008649"/>
    </source>
</evidence>
<dbReference type="PRINTS" id="PR00452">
    <property type="entry name" value="SH3DOMAIN"/>
</dbReference>
<proteinExistence type="inferred from homology"/>
<dbReference type="InterPro" id="IPR001452">
    <property type="entry name" value="SH3_domain"/>
</dbReference>
<dbReference type="PRINTS" id="PR00499">
    <property type="entry name" value="P67PHOX"/>
</dbReference>
<keyword evidence="14 23" id="KW-0863">Zinc-finger</keyword>
<feature type="region of interest" description="Disordered" evidence="25">
    <location>
        <begin position="468"/>
        <end position="505"/>
    </location>
</feature>
<dbReference type="SUPFAM" id="SSF50044">
    <property type="entry name" value="SH3-domain"/>
    <property type="match status" value="4"/>
</dbReference>
<dbReference type="InterPro" id="IPR035816">
    <property type="entry name" value="SH3RF1/SH3RF3_SH3_4"/>
</dbReference>
<dbReference type="SMART" id="SM00326">
    <property type="entry name" value="SH3"/>
    <property type="match status" value="4"/>
</dbReference>
<evidence type="ECO:0000256" key="9">
    <source>
        <dbReference type="ARBA" id="ARBA00022443"/>
    </source>
</evidence>
<dbReference type="FunFam" id="2.30.30.40:FF:000001">
    <property type="entry name" value="Sorbin and SH3 domain-containing protein 1 isoform 2"/>
    <property type="match status" value="1"/>
</dbReference>
<feature type="compositionally biased region" description="Low complexity" evidence="25">
    <location>
        <begin position="833"/>
        <end position="849"/>
    </location>
</feature>
<feature type="domain" description="RING-type" evidence="27">
    <location>
        <begin position="13"/>
        <end position="54"/>
    </location>
</feature>
<dbReference type="FunFam" id="2.30.30.40:FF:000063">
    <property type="entry name" value="Putative E3 ubiquitin-protein ligase SH3RF1"/>
    <property type="match status" value="1"/>
</dbReference>
<dbReference type="Pfam" id="PF00018">
    <property type="entry name" value="SH3_1"/>
    <property type="match status" value="2"/>
</dbReference>
<dbReference type="InterPro" id="IPR050384">
    <property type="entry name" value="Endophilin_SH3RF"/>
</dbReference>
<reference evidence="28" key="1">
    <citation type="submission" date="2023-03" db="EMBL/GenBank/DDBJ databases">
        <title>Electrophorus voltai genome.</title>
        <authorList>
            <person name="Bian C."/>
        </authorList>
    </citation>
    <scope>NUCLEOTIDE SEQUENCE</scope>
    <source>
        <strain evidence="28">CB-2022</strain>
        <tissue evidence="28">Muscle</tissue>
    </source>
</reference>
<dbReference type="Pfam" id="PF14604">
    <property type="entry name" value="SH3_9"/>
    <property type="match status" value="2"/>
</dbReference>
<feature type="domain" description="SH3" evidence="26">
    <location>
        <begin position="506"/>
        <end position="567"/>
    </location>
</feature>
<dbReference type="Pfam" id="PF13445">
    <property type="entry name" value="zf-RING_UBOX"/>
    <property type="match status" value="1"/>
</dbReference>
<dbReference type="PROSITE" id="PS50089">
    <property type="entry name" value="ZF_RING_2"/>
    <property type="match status" value="1"/>
</dbReference>
<keyword evidence="13" id="KW-0677">Repeat</keyword>
<evidence type="ECO:0000256" key="17">
    <source>
        <dbReference type="ARBA" id="ARBA00022843"/>
    </source>
</evidence>
<sequence>MMDESALLDLLECPVCLERLDATAKVLPCQHTFCRRCLLGIVGSRGELRCPECRTLVGSGVEELPSNILLVRLLDGIKQQPRRAGVGMGVGVGPATTCTNGSAGGGTRNQAAGGGQREQGTTGTQPHRVQTKSTPVRVPGSLGQFCYHLSVLGWYERLSQVSGYSQVRSIQQTQLKRRSHVDACVRERPDFRGVPQLPCAKALYNYDGKEPGDLAFSKGDIIILRRQVDENWYHGEVGGVHGFFPASFVQVLKPLPQPPPQCKALYDFELRDKEADKDCLPFSKDDILTVIRRVDQNWAEGMLGDKIGIFPISYVEFNTAARQLIELDKPPEGASDSGEGPSSSSSSSSSGPQANGPQKSVVVAGEKKNSKKRHSFTSLTMSHKPCLAVPPPQRHSMEISGPVLISSSNPTAAARIGELSGGLSSSAPSQVHICTTGLIVTPPPSSPVTTATVFTFPSETSYAAIPVDVLPPPPPPPPQSSAAGATTSLAAGQRPSPTASDQSGRQRPTVYVAMFAYTPRKEDELELRKGEMFLVLERCQDGWFKGTSMHTGKIGVFPGNYMTPVSRTAASSGQPKVPLTLGSQAGRGITIISPSSTPLGPTLSGGDPSKPLPVCTGPVPSGPLPAAVVTAAHTPTGQHTKVLMHVTSQMTVNQARNAVRTAVTPIQSQNTMAFLPHSAVCPQQSPAPCLGPASSPVTSKMGVAMGCAASSLTPPNVSAASLEVDTMRPTAMVALPVVPGNARPVGATATNQAAAYRLDKDCKREKKGLLKLLSNKKKLRPSPPSSPTLEVEPAIAADLPQGAVGPDMPPPTSAVLAGGNHGRTGSCLGETETSATAISSSASSSSSSSMDAVHRRNSSQDNSAPIAPPPRQPCSSLLSVQHDGRPIVCERYRVVVSYPPQSEAELELKEGDIVFVHKKREDGWFKGTLQRNGRTGLFPGSFVDSI</sequence>